<gene>
    <name evidence="6" type="ORF">EDC65_4878</name>
</gene>
<dbReference type="Pfam" id="PF12867">
    <property type="entry name" value="DinB_2"/>
    <property type="match status" value="1"/>
</dbReference>
<evidence type="ECO:0000256" key="2">
    <source>
        <dbReference type="ARBA" id="ARBA00023004"/>
    </source>
</evidence>
<dbReference type="EMBL" id="RJKX01000017">
    <property type="protein sequence ID" value="ROP83344.1"/>
    <property type="molecule type" value="Genomic_DNA"/>
</dbReference>
<reference evidence="6 7" key="1">
    <citation type="submission" date="2018-11" db="EMBL/GenBank/DDBJ databases">
        <title>Genomic Encyclopedia of Type Strains, Phase IV (KMG-IV): sequencing the most valuable type-strain genomes for metagenomic binning, comparative biology and taxonomic classification.</title>
        <authorList>
            <person name="Goeker M."/>
        </authorList>
    </citation>
    <scope>NUCLEOTIDE SEQUENCE [LARGE SCALE GENOMIC DNA]</scope>
    <source>
        <strain evidence="6 7">DSM 5900</strain>
    </source>
</reference>
<dbReference type="InterPro" id="IPR051043">
    <property type="entry name" value="Sulfatase_Mod_Factor_Kinase"/>
</dbReference>
<dbReference type="InterPro" id="IPR016187">
    <property type="entry name" value="CTDL_fold"/>
</dbReference>
<keyword evidence="1" id="KW-0560">Oxidoreductase</keyword>
<proteinExistence type="predicted"/>
<dbReference type="InterPro" id="IPR042095">
    <property type="entry name" value="SUMF_sf"/>
</dbReference>
<evidence type="ECO:0000256" key="1">
    <source>
        <dbReference type="ARBA" id="ARBA00023002"/>
    </source>
</evidence>
<dbReference type="RefSeq" id="WP_245978530.1">
    <property type="nucleotide sequence ID" value="NZ_AP019700.1"/>
</dbReference>
<evidence type="ECO:0000313" key="7">
    <source>
        <dbReference type="Proteomes" id="UP000278222"/>
    </source>
</evidence>
<dbReference type="GO" id="GO:0052699">
    <property type="term" value="P:ergothioneine biosynthetic process"/>
    <property type="evidence" value="ECO:0007669"/>
    <property type="project" value="InterPro"/>
</dbReference>
<name>A0A3N1KTM5_9PROT</name>
<keyword evidence="2" id="KW-0408">Iron</keyword>
<evidence type="ECO:0000256" key="3">
    <source>
        <dbReference type="ARBA" id="ARBA00037882"/>
    </source>
</evidence>
<comment type="caution">
    <text evidence="6">The sequence shown here is derived from an EMBL/GenBank/DDBJ whole genome shotgun (WGS) entry which is preliminary data.</text>
</comment>
<comment type="pathway">
    <text evidence="3">Amino-acid biosynthesis; ergothioneine biosynthesis.</text>
</comment>
<feature type="domain" description="Sulfatase-modifying factor enzyme-like" evidence="4">
    <location>
        <begin position="359"/>
        <end position="429"/>
    </location>
</feature>
<dbReference type="Gene3D" id="3.90.1580.10">
    <property type="entry name" value="paralog of FGE (formylglycine-generating enzyme)"/>
    <property type="match status" value="2"/>
</dbReference>
<dbReference type="PANTHER" id="PTHR23150:SF36">
    <property type="entry name" value="HERCYNINE OXYGENASE"/>
    <property type="match status" value="1"/>
</dbReference>
<organism evidence="6 7">
    <name type="scientific">Stella humosa</name>
    <dbReference type="NCBI Taxonomy" id="94"/>
    <lineage>
        <taxon>Bacteria</taxon>
        <taxon>Pseudomonadati</taxon>
        <taxon>Pseudomonadota</taxon>
        <taxon>Alphaproteobacteria</taxon>
        <taxon>Rhodospirillales</taxon>
        <taxon>Stellaceae</taxon>
        <taxon>Stella</taxon>
    </lineage>
</organism>
<dbReference type="InterPro" id="IPR005532">
    <property type="entry name" value="SUMF_dom"/>
</dbReference>
<dbReference type="AlphaFoldDB" id="A0A3N1KTM5"/>
<feature type="domain" description="DinB-like" evidence="5">
    <location>
        <begin position="36"/>
        <end position="165"/>
    </location>
</feature>
<dbReference type="SUPFAM" id="SSF56436">
    <property type="entry name" value="C-type lectin-like"/>
    <property type="match status" value="1"/>
</dbReference>
<feature type="domain" description="Sulfatase-modifying factor enzyme-like" evidence="4">
    <location>
        <begin position="199"/>
        <end position="338"/>
    </location>
</feature>
<evidence type="ECO:0000259" key="4">
    <source>
        <dbReference type="Pfam" id="PF03781"/>
    </source>
</evidence>
<dbReference type="Proteomes" id="UP000278222">
    <property type="component" value="Unassembled WGS sequence"/>
</dbReference>
<dbReference type="PANTHER" id="PTHR23150">
    <property type="entry name" value="SULFATASE MODIFYING FACTOR 1, 2"/>
    <property type="match status" value="1"/>
</dbReference>
<protein>
    <submittedName>
        <fullName evidence="6">Ergothioneine biosynthesis protein EgtB</fullName>
    </submittedName>
</protein>
<dbReference type="InterPro" id="IPR024775">
    <property type="entry name" value="DinB-like"/>
</dbReference>
<sequence>MDELPAGPPLMGSVLHLPQRQRQQTPDRTGDLLNRFHQVRTATELLAAPLGPEDQSVQSMPEASPTKWHRAHTTWFFETFLLAPFLAGYRPFDRQYAYLFNSYYEAVGPRHPRPARGLLTRPTAADVGRYRAHVDEAMAALLRDCPAEALDLVELGLQHEQQHQELLLTDIKHAFAANPIAPVYVPALVPEPGESPPVDWIDFEGGIVPIGYAGTDFAFDNEGPRHEALLQDFRIASRPVTVGEYRNFMADGGYTQAHLWMSEGWAIVQARGWDAPGYWRRDEAGWSTYTLHGQRPPADDEPVCHVSWYEAAAYAAWAGRRLPTEFEWERAARHDAHADLDADRVRPHPRSVGQGFVQDVWEWTASAYLPYPGFRPAAGAVGEYNGKFMMNQMVLRGRSCATAPGHERPTYRNFFPPDARWQFSGFRLAEDA</sequence>
<keyword evidence="7" id="KW-1185">Reference proteome</keyword>
<dbReference type="NCBIfam" id="TIGR03440">
    <property type="entry name" value="egtB_TIGR03440"/>
    <property type="match status" value="1"/>
</dbReference>
<evidence type="ECO:0000259" key="5">
    <source>
        <dbReference type="Pfam" id="PF12867"/>
    </source>
</evidence>
<evidence type="ECO:0000313" key="6">
    <source>
        <dbReference type="EMBL" id="ROP83344.1"/>
    </source>
</evidence>
<dbReference type="InterPro" id="IPR017806">
    <property type="entry name" value="EgtB"/>
</dbReference>
<dbReference type="Pfam" id="PF03781">
    <property type="entry name" value="FGE-sulfatase"/>
    <property type="match status" value="2"/>
</dbReference>
<accession>A0A3N1KTM5</accession>